<sequence>MTIVRDHEHVAKRAEALEREGAKEMRLRAEARAVAGYEPGDVEESDGSDIIVADDGAAVATDGGESETDHAELREGEQRDNDNTHTAAIADEQFALADEAADRPLLDVGDQAIPTDREATVTVVRTTGKTAGEYVIDEIDETVAEYNDCDPGEDVYEVVFPDRTTKDINSLQRYPYPRSKLRLETPIHDRDGNGNGGDGQ</sequence>
<keyword evidence="3" id="KW-1185">Reference proteome</keyword>
<dbReference type="AlphaFoldDB" id="A0A1I0IVR0"/>
<proteinExistence type="predicted"/>
<gene>
    <name evidence="2" type="ORF">SAMN04488694_12651</name>
</gene>
<reference evidence="3" key="1">
    <citation type="submission" date="2016-10" db="EMBL/GenBank/DDBJ databases">
        <authorList>
            <person name="Varghese N."/>
            <person name="Submissions S."/>
        </authorList>
    </citation>
    <scope>NUCLEOTIDE SEQUENCE [LARGE SCALE GENOMIC DNA]</scope>
    <source>
        <strain evidence="3">CDM_6</strain>
    </source>
</reference>
<dbReference type="EMBL" id="FOIC01000026">
    <property type="protein sequence ID" value="SEU01361.1"/>
    <property type="molecule type" value="Genomic_DNA"/>
</dbReference>
<name>A0A1I0IVR0_9EURY</name>
<evidence type="ECO:0000313" key="2">
    <source>
        <dbReference type="EMBL" id="SEU01361.1"/>
    </source>
</evidence>
<feature type="compositionally biased region" description="Basic and acidic residues" evidence="1">
    <location>
        <begin position="67"/>
        <end position="82"/>
    </location>
</feature>
<feature type="region of interest" description="Disordered" evidence="1">
    <location>
        <begin position="180"/>
        <end position="200"/>
    </location>
</feature>
<feature type="region of interest" description="Disordered" evidence="1">
    <location>
        <begin position="56"/>
        <end position="82"/>
    </location>
</feature>
<protein>
    <submittedName>
        <fullName evidence="2">Uncharacterized protein</fullName>
    </submittedName>
</protein>
<accession>A0A1I0IVR0</accession>
<organism evidence="2 3">
    <name type="scientific">Natrinema hispanicum</name>
    <dbReference type="NCBI Taxonomy" id="392421"/>
    <lineage>
        <taxon>Archaea</taxon>
        <taxon>Methanobacteriati</taxon>
        <taxon>Methanobacteriota</taxon>
        <taxon>Stenosarchaea group</taxon>
        <taxon>Halobacteria</taxon>
        <taxon>Halobacteriales</taxon>
        <taxon>Natrialbaceae</taxon>
        <taxon>Natrinema</taxon>
    </lineage>
</organism>
<evidence type="ECO:0000256" key="1">
    <source>
        <dbReference type="SAM" id="MobiDB-lite"/>
    </source>
</evidence>
<dbReference type="OrthoDB" id="201908at2157"/>
<dbReference type="RefSeq" id="WP_092934972.1">
    <property type="nucleotide sequence ID" value="NZ_FOIC01000026.1"/>
</dbReference>
<dbReference type="Proteomes" id="UP000199320">
    <property type="component" value="Unassembled WGS sequence"/>
</dbReference>
<dbReference type="STRING" id="392421.SAMN04488694_12651"/>
<feature type="compositionally biased region" description="Basic and acidic residues" evidence="1">
    <location>
        <begin position="181"/>
        <end position="192"/>
    </location>
</feature>
<evidence type="ECO:0000313" key="3">
    <source>
        <dbReference type="Proteomes" id="UP000199320"/>
    </source>
</evidence>